<proteinExistence type="predicted"/>
<dbReference type="PANTHER" id="PTHR43283:SF3">
    <property type="entry name" value="BETA-LACTAMASE FAMILY PROTEIN (AFU_ORTHOLOGUE AFUA_5G07500)"/>
    <property type="match status" value="1"/>
</dbReference>
<keyword evidence="3" id="KW-1185">Reference proteome</keyword>
<dbReference type="Proteomes" id="UP001565368">
    <property type="component" value="Unassembled WGS sequence"/>
</dbReference>
<accession>A0ABR3Q6R5</accession>
<dbReference type="PANTHER" id="PTHR43283">
    <property type="entry name" value="BETA-LACTAMASE-RELATED"/>
    <property type="match status" value="1"/>
</dbReference>
<feature type="domain" description="Beta-lactamase-related" evidence="1">
    <location>
        <begin position="44"/>
        <end position="390"/>
    </location>
</feature>
<evidence type="ECO:0000259" key="1">
    <source>
        <dbReference type="Pfam" id="PF00144"/>
    </source>
</evidence>
<reference evidence="2 3" key="1">
    <citation type="submission" date="2023-08" db="EMBL/GenBank/DDBJ databases">
        <title>Annotated Genome Sequence of Vanrija albida AlHP1.</title>
        <authorList>
            <person name="Herzog R."/>
        </authorList>
    </citation>
    <scope>NUCLEOTIDE SEQUENCE [LARGE SCALE GENOMIC DNA]</scope>
    <source>
        <strain evidence="2 3">AlHP1</strain>
    </source>
</reference>
<name>A0ABR3Q6R5_9TREE</name>
<dbReference type="Pfam" id="PF00144">
    <property type="entry name" value="Beta-lactamase"/>
    <property type="match status" value="1"/>
</dbReference>
<protein>
    <recommendedName>
        <fullName evidence="1">Beta-lactamase-related domain-containing protein</fullName>
    </recommendedName>
</protein>
<dbReference type="SUPFAM" id="SSF56601">
    <property type="entry name" value="beta-lactamase/transpeptidase-like"/>
    <property type="match status" value="1"/>
</dbReference>
<evidence type="ECO:0000313" key="2">
    <source>
        <dbReference type="EMBL" id="KAL1410426.1"/>
    </source>
</evidence>
<dbReference type="GeneID" id="95985480"/>
<evidence type="ECO:0000313" key="3">
    <source>
        <dbReference type="Proteomes" id="UP001565368"/>
    </source>
</evidence>
<dbReference type="InterPro" id="IPR050789">
    <property type="entry name" value="Diverse_Enzym_Activities"/>
</dbReference>
<gene>
    <name evidence="2" type="ORF">Q8F55_004437</name>
</gene>
<organism evidence="2 3">
    <name type="scientific">Vanrija albida</name>
    <dbReference type="NCBI Taxonomy" id="181172"/>
    <lineage>
        <taxon>Eukaryota</taxon>
        <taxon>Fungi</taxon>
        <taxon>Dikarya</taxon>
        <taxon>Basidiomycota</taxon>
        <taxon>Agaricomycotina</taxon>
        <taxon>Tremellomycetes</taxon>
        <taxon>Trichosporonales</taxon>
        <taxon>Trichosporonaceae</taxon>
        <taxon>Vanrija</taxon>
    </lineage>
</organism>
<dbReference type="Gene3D" id="3.40.710.10">
    <property type="entry name" value="DD-peptidase/beta-lactamase superfamily"/>
    <property type="match status" value="1"/>
</dbReference>
<dbReference type="InterPro" id="IPR001466">
    <property type="entry name" value="Beta-lactam-related"/>
</dbReference>
<dbReference type="RefSeq" id="XP_069210370.1">
    <property type="nucleotide sequence ID" value="XM_069352952.1"/>
</dbReference>
<comment type="caution">
    <text evidence="2">The sequence shown here is derived from an EMBL/GenBank/DDBJ whole genome shotgun (WGS) entry which is preliminary data.</text>
</comment>
<sequence>MTLETTSTQPRLSDASKAALDALLQRVTSSRELPALTLGVAGATGAPLYFAAAGERVFGDPEQGLVDDSTYLELYSQTKLVTAVAVLQLVDGGLVSLDDPAVVEKHAPELLAQAVLSYDDEGNEVLTPLAAPITLRTLLTHTSGQVYGFESPLLAKWEAAHRPPSVLKADSGVGAYTRPFVFQPGTRWAYGIGVDWAGIVLERVTGQTLEQYFQEHVFAPLGISDLTFYITPENAGRFQTVQARDGDSFKPGASFRDKTPGVRYAQLSGGGGLVGTVKDYLRFLQAVLGARDAPNAVVSAAAYKELFTDSLSDEVRASLNARPDKALKQRAGAGPALGWSVGLELDLLDGEFGRKRGSGYWGGAAKTGFWIDPASGVVAIVATQILTPGALADLGFKKVKDEFEREVYAGLV</sequence>
<dbReference type="InterPro" id="IPR012338">
    <property type="entry name" value="Beta-lactam/transpept-like"/>
</dbReference>
<dbReference type="EMBL" id="JBBXJM010000003">
    <property type="protein sequence ID" value="KAL1410426.1"/>
    <property type="molecule type" value="Genomic_DNA"/>
</dbReference>